<name>A0A1I7ZF22_9BILA</name>
<dbReference type="InterPro" id="IPR002781">
    <property type="entry name" value="TM_pro_TauE-like"/>
</dbReference>
<feature type="transmembrane region" description="Helical" evidence="5">
    <location>
        <begin position="132"/>
        <end position="151"/>
    </location>
</feature>
<evidence type="ECO:0000256" key="3">
    <source>
        <dbReference type="ARBA" id="ARBA00022989"/>
    </source>
</evidence>
<reference evidence="7" key="1">
    <citation type="submission" date="2016-11" db="UniProtKB">
        <authorList>
            <consortium name="WormBaseParasite"/>
        </authorList>
    </citation>
    <scope>IDENTIFICATION</scope>
</reference>
<dbReference type="AlphaFoldDB" id="A0A1I7ZF22"/>
<protein>
    <submittedName>
        <fullName evidence="7">Membrane transporter protein</fullName>
    </submittedName>
</protein>
<dbReference type="GO" id="GO:0016020">
    <property type="term" value="C:membrane"/>
    <property type="evidence" value="ECO:0007669"/>
    <property type="project" value="UniProtKB-SubCell"/>
</dbReference>
<dbReference type="Pfam" id="PF01925">
    <property type="entry name" value="TauE"/>
    <property type="match status" value="1"/>
</dbReference>
<evidence type="ECO:0000313" key="7">
    <source>
        <dbReference type="WBParaSite" id="L893_g25749.t1"/>
    </source>
</evidence>
<feature type="transmembrane region" description="Helical" evidence="5">
    <location>
        <begin position="321"/>
        <end position="340"/>
    </location>
</feature>
<keyword evidence="3 5" id="KW-1133">Transmembrane helix</keyword>
<proteinExistence type="predicted"/>
<sequence length="392" mass="44534">MNVKPSTSQKKRRTPKEFFVKYFLEGQELDEKYAEDLTNISKDAPFDEKLFVKYRKFVAFLIPFVVAQTVWWLLALKHDFLNLYRDHWQMPLTMVFGAVIAGMTSEGGGAIAFPVMTFALEIDPKTARDFSLMIQTTGMTMAIFSIIFMKIQIEWRAIVFPTLGAIPGVLLGFVYLDPIFTPSVKKMMFVSIWCAFAMSLWILNRQKKRPTNNLIQYFSGWKAIALIATGFVGGIFNSFAGSGVDICVFSVLTLLFRVSEKTATPTTVVLMGLNSQIGFFWRAAIEEDIDQLAWDTLKVCAPVVVTFAPLGSFLGSHFHRLIMAAFIYFIEIMSLVAFLFTKPHWTLVLAGSMIICIGLLFFTFLSRIGQRVMETENKREVMKDEMEEFIAP</sequence>
<evidence type="ECO:0000256" key="2">
    <source>
        <dbReference type="ARBA" id="ARBA00022692"/>
    </source>
</evidence>
<evidence type="ECO:0000256" key="4">
    <source>
        <dbReference type="ARBA" id="ARBA00023136"/>
    </source>
</evidence>
<dbReference type="PANTHER" id="PTHR31154:SF4">
    <property type="entry name" value="MEMBRANE TRANSPORTER PROTEIN"/>
    <property type="match status" value="1"/>
</dbReference>
<keyword evidence="2 5" id="KW-0812">Transmembrane</keyword>
<dbReference type="WBParaSite" id="L893_g25749.t1">
    <property type="protein sequence ID" value="L893_g25749.t1"/>
    <property type="gene ID" value="L893_g25749"/>
</dbReference>
<evidence type="ECO:0000313" key="6">
    <source>
        <dbReference type="Proteomes" id="UP000095287"/>
    </source>
</evidence>
<feature type="transmembrane region" description="Helical" evidence="5">
    <location>
        <begin position="223"/>
        <end position="256"/>
    </location>
</feature>
<evidence type="ECO:0000256" key="1">
    <source>
        <dbReference type="ARBA" id="ARBA00004141"/>
    </source>
</evidence>
<keyword evidence="4 5" id="KW-0472">Membrane</keyword>
<organism evidence="6 7">
    <name type="scientific">Steinernema glaseri</name>
    <dbReference type="NCBI Taxonomy" id="37863"/>
    <lineage>
        <taxon>Eukaryota</taxon>
        <taxon>Metazoa</taxon>
        <taxon>Ecdysozoa</taxon>
        <taxon>Nematoda</taxon>
        <taxon>Chromadorea</taxon>
        <taxon>Rhabditida</taxon>
        <taxon>Tylenchina</taxon>
        <taxon>Panagrolaimomorpha</taxon>
        <taxon>Strongyloidoidea</taxon>
        <taxon>Steinernematidae</taxon>
        <taxon>Steinernema</taxon>
    </lineage>
</organism>
<dbReference type="PANTHER" id="PTHR31154">
    <property type="entry name" value="MEMBRANE TRANSPORTER PROTEIN"/>
    <property type="match status" value="1"/>
</dbReference>
<keyword evidence="6" id="KW-1185">Reference proteome</keyword>
<evidence type="ECO:0000256" key="5">
    <source>
        <dbReference type="SAM" id="Phobius"/>
    </source>
</evidence>
<feature type="transmembrane region" description="Helical" evidence="5">
    <location>
        <begin position="346"/>
        <end position="365"/>
    </location>
</feature>
<comment type="subcellular location">
    <subcellularLocation>
        <location evidence="1">Membrane</location>
        <topology evidence="1">Multi-pass membrane protein</topology>
    </subcellularLocation>
</comment>
<feature type="transmembrane region" description="Helical" evidence="5">
    <location>
        <begin position="94"/>
        <end position="120"/>
    </location>
</feature>
<feature type="transmembrane region" description="Helical" evidence="5">
    <location>
        <begin position="187"/>
        <end position="203"/>
    </location>
</feature>
<accession>A0A1I7ZF22</accession>
<feature type="transmembrane region" description="Helical" evidence="5">
    <location>
        <begin position="157"/>
        <end position="175"/>
    </location>
</feature>
<dbReference type="Proteomes" id="UP000095287">
    <property type="component" value="Unplaced"/>
</dbReference>
<feature type="transmembrane region" description="Helical" evidence="5">
    <location>
        <begin position="57"/>
        <end position="74"/>
    </location>
</feature>